<name>A0A5N5KH03_9ROSI</name>
<proteinExistence type="predicted"/>
<dbReference type="InterPro" id="IPR017920">
    <property type="entry name" value="COMM"/>
</dbReference>
<comment type="caution">
    <text evidence="2">The sequence shown here is derived from an EMBL/GenBank/DDBJ whole genome shotgun (WGS) entry which is preliminary data.</text>
</comment>
<protein>
    <recommendedName>
        <fullName evidence="1">COMM domain-containing protein</fullName>
    </recommendedName>
</protein>
<dbReference type="EMBL" id="VDCV01000013">
    <property type="protein sequence ID" value="KAB5529643.1"/>
    <property type="molecule type" value="Genomic_DNA"/>
</dbReference>
<accession>A0A5N5KH03</accession>
<evidence type="ECO:0000259" key="1">
    <source>
        <dbReference type="Pfam" id="PF07258"/>
    </source>
</evidence>
<evidence type="ECO:0000313" key="2">
    <source>
        <dbReference type="EMBL" id="KAB5529643.1"/>
    </source>
</evidence>
<dbReference type="AlphaFoldDB" id="A0A5N5KH03"/>
<organism evidence="2 3">
    <name type="scientific">Salix brachista</name>
    <dbReference type="NCBI Taxonomy" id="2182728"/>
    <lineage>
        <taxon>Eukaryota</taxon>
        <taxon>Viridiplantae</taxon>
        <taxon>Streptophyta</taxon>
        <taxon>Embryophyta</taxon>
        <taxon>Tracheophyta</taxon>
        <taxon>Spermatophyta</taxon>
        <taxon>Magnoliopsida</taxon>
        <taxon>eudicotyledons</taxon>
        <taxon>Gunneridae</taxon>
        <taxon>Pentapetalae</taxon>
        <taxon>rosids</taxon>
        <taxon>fabids</taxon>
        <taxon>Malpighiales</taxon>
        <taxon>Salicaceae</taxon>
        <taxon>Saliceae</taxon>
        <taxon>Salix</taxon>
    </lineage>
</organism>
<keyword evidence="3" id="KW-1185">Reference proteome</keyword>
<feature type="domain" description="COMM" evidence="1">
    <location>
        <begin position="190"/>
        <end position="248"/>
    </location>
</feature>
<dbReference type="InterPro" id="IPR037360">
    <property type="entry name" value="COMMD9"/>
</dbReference>
<evidence type="ECO:0000313" key="3">
    <source>
        <dbReference type="Proteomes" id="UP000326939"/>
    </source>
</evidence>
<dbReference type="Pfam" id="PF07258">
    <property type="entry name" value="COMM_domain"/>
    <property type="match status" value="1"/>
</dbReference>
<sequence length="271" mass="30400">MEDGDSLYLQLNKLSSVATKEEDVEHILTSLWKTRGTGLPSQLKSRFQSLLNLPSLSQLDPVLACLRSIIRKCVHENLSSDDLLKLFPPDLPLDLQTTLITLLHKYQIQWKQDDLATTEQHSLPRTSDFRVSGPPSFTAEVPTQLWPRQDDANGRFNHNDLGESTSMITETAAPFSVQHHVTPLDNMPNVPHLKSMTWTAENCNPSSANRVAIVTLKLQDYSKTSSGETEVKFQLSRDTVEAMLRSMTYINEQLSSRVGTTSGPAQKKQKQ</sequence>
<dbReference type="Proteomes" id="UP000326939">
    <property type="component" value="Chromosome 13"/>
</dbReference>
<dbReference type="PANTHER" id="PTHR15663">
    <property type="entry name" value="COMM DOMAIN-CONTAINING PROTEIN 9"/>
    <property type="match status" value="1"/>
</dbReference>
<gene>
    <name evidence="2" type="ORF">DKX38_019724</name>
</gene>
<reference evidence="3" key="1">
    <citation type="journal article" date="2019" name="Gigascience">
        <title>De novo genome assembly of the endangered Acer yangbiense, a plant species with extremely small populations endemic to Yunnan Province, China.</title>
        <authorList>
            <person name="Yang J."/>
            <person name="Wariss H.M."/>
            <person name="Tao L."/>
            <person name="Zhang R."/>
            <person name="Yun Q."/>
            <person name="Hollingsworth P."/>
            <person name="Dao Z."/>
            <person name="Luo G."/>
            <person name="Guo H."/>
            <person name="Ma Y."/>
            <person name="Sun W."/>
        </authorList>
    </citation>
    <scope>NUCLEOTIDE SEQUENCE [LARGE SCALE GENOMIC DNA]</scope>
    <source>
        <strain evidence="3">cv. br00</strain>
    </source>
</reference>
<dbReference type="PANTHER" id="PTHR15663:SF6">
    <property type="entry name" value="COMM DOMAIN-CONTAINING PROTEIN-RELATED"/>
    <property type="match status" value="1"/>
</dbReference>